<evidence type="ECO:0000313" key="1">
    <source>
        <dbReference type="EMBL" id="GER92235.1"/>
    </source>
</evidence>
<protein>
    <submittedName>
        <fullName evidence="1">Uncharacterized protein</fullName>
    </submittedName>
</protein>
<dbReference type="RefSeq" id="WP_151759784.1">
    <property type="nucleotide sequence ID" value="NZ_BKZW01000007.1"/>
</dbReference>
<gene>
    <name evidence="1" type="ORF">KDW_63970</name>
</gene>
<name>A0A5J4KW84_9CHLR</name>
<keyword evidence="2" id="KW-1185">Reference proteome</keyword>
<sequence length="69" mass="7232">MTSKQASVLLNDGSIGVPDNDLVCVVELKGLRVVASNPAVPPEKRVAQFAKTYLVLDAQSGNALLEGHS</sequence>
<accession>A0A5J4KW84</accession>
<proteinExistence type="predicted"/>
<evidence type="ECO:0000313" key="2">
    <source>
        <dbReference type="Proteomes" id="UP000326912"/>
    </source>
</evidence>
<organism evidence="1 2">
    <name type="scientific">Dictyobacter vulcani</name>
    <dbReference type="NCBI Taxonomy" id="2607529"/>
    <lineage>
        <taxon>Bacteria</taxon>
        <taxon>Bacillati</taxon>
        <taxon>Chloroflexota</taxon>
        <taxon>Ktedonobacteria</taxon>
        <taxon>Ktedonobacterales</taxon>
        <taxon>Dictyobacteraceae</taxon>
        <taxon>Dictyobacter</taxon>
    </lineage>
</organism>
<reference evidence="1 2" key="1">
    <citation type="submission" date="2019-10" db="EMBL/GenBank/DDBJ databases">
        <title>Dictyobacter vulcani sp. nov., within the class Ktedonobacteria, isolated from soil of volcanic Mt. Zao.</title>
        <authorList>
            <person name="Zheng Y."/>
            <person name="Wang C.M."/>
            <person name="Sakai Y."/>
            <person name="Abe K."/>
            <person name="Yokota A."/>
            <person name="Yabe S."/>
        </authorList>
    </citation>
    <scope>NUCLEOTIDE SEQUENCE [LARGE SCALE GENOMIC DNA]</scope>
    <source>
        <strain evidence="1 2">W12</strain>
    </source>
</reference>
<comment type="caution">
    <text evidence="1">The sequence shown here is derived from an EMBL/GenBank/DDBJ whole genome shotgun (WGS) entry which is preliminary data.</text>
</comment>
<dbReference type="AlphaFoldDB" id="A0A5J4KW84"/>
<dbReference type="EMBL" id="BKZW01000007">
    <property type="protein sequence ID" value="GER92235.1"/>
    <property type="molecule type" value="Genomic_DNA"/>
</dbReference>
<dbReference type="Proteomes" id="UP000326912">
    <property type="component" value="Unassembled WGS sequence"/>
</dbReference>